<feature type="transmembrane region" description="Helical" evidence="8">
    <location>
        <begin position="159"/>
        <end position="176"/>
    </location>
</feature>
<dbReference type="RefSeq" id="WP_283075823.1">
    <property type="nucleotide sequence ID" value="NZ_CP121671.1"/>
</dbReference>
<reference evidence="9 10" key="1">
    <citation type="submission" date="2023-04" db="EMBL/GenBank/DDBJ databases">
        <title>Genome sequence of Halobacillus naozhouensis KACC 21980.</title>
        <authorList>
            <person name="Kim S."/>
            <person name="Heo J."/>
            <person name="Kwon S.-W."/>
        </authorList>
    </citation>
    <scope>NUCLEOTIDE SEQUENCE [LARGE SCALE GENOMIC DNA]</scope>
    <source>
        <strain evidence="9 10">KCTC 13234</strain>
    </source>
</reference>
<dbReference type="PANTHER" id="PTHR47019:SF1">
    <property type="entry name" value="LIPID II FLIPPASE MURJ"/>
    <property type="match status" value="1"/>
</dbReference>
<feature type="transmembrane region" description="Helical" evidence="8">
    <location>
        <begin position="86"/>
        <end position="109"/>
    </location>
</feature>
<evidence type="ECO:0000256" key="4">
    <source>
        <dbReference type="ARBA" id="ARBA00022960"/>
    </source>
</evidence>
<proteinExistence type="predicted"/>
<keyword evidence="5" id="KW-0573">Peptidoglycan synthesis</keyword>
<feature type="transmembrane region" description="Helical" evidence="8">
    <location>
        <begin position="346"/>
        <end position="364"/>
    </location>
</feature>
<dbReference type="InterPro" id="IPR051050">
    <property type="entry name" value="Lipid_II_flippase_MurJ/MviN"/>
</dbReference>
<comment type="subcellular location">
    <subcellularLocation>
        <location evidence="1">Cell membrane</location>
        <topology evidence="1">Multi-pass membrane protein</topology>
    </subcellularLocation>
</comment>
<feature type="transmembrane region" description="Helical" evidence="8">
    <location>
        <begin position="129"/>
        <end position="147"/>
    </location>
</feature>
<name>A0ABY8IVT7_9BACI</name>
<feature type="transmembrane region" description="Helical" evidence="8">
    <location>
        <begin position="182"/>
        <end position="204"/>
    </location>
</feature>
<evidence type="ECO:0000256" key="7">
    <source>
        <dbReference type="ARBA" id="ARBA00023136"/>
    </source>
</evidence>
<feature type="transmembrane region" description="Helical" evidence="8">
    <location>
        <begin position="224"/>
        <end position="244"/>
    </location>
</feature>
<accession>A0ABY8IVT7</accession>
<keyword evidence="7 8" id="KW-0472">Membrane</keyword>
<dbReference type="EMBL" id="CP121671">
    <property type="protein sequence ID" value="WFT73816.1"/>
    <property type="molecule type" value="Genomic_DNA"/>
</dbReference>
<evidence type="ECO:0000256" key="1">
    <source>
        <dbReference type="ARBA" id="ARBA00004651"/>
    </source>
</evidence>
<dbReference type="NCBIfam" id="TIGR01695">
    <property type="entry name" value="murJ_mviN"/>
    <property type="match status" value="1"/>
</dbReference>
<dbReference type="PANTHER" id="PTHR47019">
    <property type="entry name" value="LIPID II FLIPPASE MURJ"/>
    <property type="match status" value="1"/>
</dbReference>
<keyword evidence="10" id="KW-1185">Reference proteome</keyword>
<evidence type="ECO:0000313" key="9">
    <source>
        <dbReference type="EMBL" id="WFT73816.1"/>
    </source>
</evidence>
<evidence type="ECO:0000313" key="10">
    <source>
        <dbReference type="Proteomes" id="UP001221597"/>
    </source>
</evidence>
<evidence type="ECO:0000256" key="5">
    <source>
        <dbReference type="ARBA" id="ARBA00022984"/>
    </source>
</evidence>
<feature type="transmembrane region" description="Helical" evidence="8">
    <location>
        <begin position="435"/>
        <end position="458"/>
    </location>
</feature>
<feature type="transmembrane region" description="Helical" evidence="8">
    <location>
        <begin position="42"/>
        <end position="65"/>
    </location>
</feature>
<dbReference type="Pfam" id="PF03023">
    <property type="entry name" value="MurJ"/>
    <property type="match status" value="1"/>
</dbReference>
<gene>
    <name evidence="9" type="primary">murJ</name>
    <name evidence="9" type="ORF">P9989_15775</name>
</gene>
<feature type="transmembrane region" description="Helical" evidence="8">
    <location>
        <begin position="464"/>
        <end position="489"/>
    </location>
</feature>
<evidence type="ECO:0000256" key="8">
    <source>
        <dbReference type="SAM" id="Phobius"/>
    </source>
</evidence>
<keyword evidence="3 8" id="KW-0812">Transmembrane</keyword>
<protein>
    <submittedName>
        <fullName evidence="9">Murein biosynthesis integral membrane protein MurJ</fullName>
    </submittedName>
</protein>
<evidence type="ECO:0000256" key="6">
    <source>
        <dbReference type="ARBA" id="ARBA00022989"/>
    </source>
</evidence>
<feature type="transmembrane region" description="Helical" evidence="8">
    <location>
        <begin position="376"/>
        <end position="396"/>
    </location>
</feature>
<feature type="transmembrane region" description="Helical" evidence="8">
    <location>
        <begin position="306"/>
        <end position="326"/>
    </location>
</feature>
<evidence type="ECO:0000256" key="3">
    <source>
        <dbReference type="ARBA" id="ARBA00022692"/>
    </source>
</evidence>
<feature type="transmembrane region" description="Helical" evidence="8">
    <location>
        <begin position="264"/>
        <end position="286"/>
    </location>
</feature>
<dbReference type="Proteomes" id="UP001221597">
    <property type="component" value="Chromosome"/>
</dbReference>
<dbReference type="PRINTS" id="PR01806">
    <property type="entry name" value="VIRFACTRMVIN"/>
</dbReference>
<dbReference type="InterPro" id="IPR004268">
    <property type="entry name" value="MurJ"/>
</dbReference>
<keyword evidence="2" id="KW-1003">Cell membrane</keyword>
<keyword evidence="6 8" id="KW-1133">Transmembrane helix</keyword>
<sequence>MSKLKKAALWITILALVLKLVGFVRESLIAKEFGANAYTDGFLLSFTFVTLMKTLIKNGFNSVFLPQYVKGMREDNILAQRNANSLLNYSILLLVFLTVVTYFSTPFIVTTIFGDMPEITETVAIKMTKIFFLFMLVIGLTSILESYLQAVRSFVPNQIVNLLGAIMAPLFILVFADRWGIYSIAYGFLFGLSLGLIIQVWYLYKYDYKWRPTLRLDKRFAKTFVILLIPAILHSSVGHINVFVDKMFASGTVKGAVTYLNNSSLLMSIPSAIFQTTIVAIIFTLLSEQSDNKNKFKETLYMGYQVGLMTLVPIAIGILLVAEAAISFIYERGAFTPEDTQNTLDALYMYIPLIVTQGMLMVPVKGMYAQGATKSLLKISSTTVLLNIILNYVLLIPLGYPGLALASTIVSFYYLVFITLVIYKGYPRSELYRLLKLVVKVCIPTAVMALPILLIQWLTPIQHIYSLFQLLILVPIGVIFYIAGLYLFYREGFQQMLSVIKRSNQKSSG</sequence>
<keyword evidence="4" id="KW-0133">Cell shape</keyword>
<feature type="transmembrane region" description="Helical" evidence="8">
    <location>
        <begin position="402"/>
        <end position="423"/>
    </location>
</feature>
<organism evidence="9 10">
    <name type="scientific">Halobacillus naozhouensis</name>
    <dbReference type="NCBI Taxonomy" id="554880"/>
    <lineage>
        <taxon>Bacteria</taxon>
        <taxon>Bacillati</taxon>
        <taxon>Bacillota</taxon>
        <taxon>Bacilli</taxon>
        <taxon>Bacillales</taxon>
        <taxon>Bacillaceae</taxon>
        <taxon>Halobacillus</taxon>
    </lineage>
</organism>
<evidence type="ECO:0000256" key="2">
    <source>
        <dbReference type="ARBA" id="ARBA00022475"/>
    </source>
</evidence>